<keyword evidence="2" id="KW-1185">Reference proteome</keyword>
<reference evidence="1" key="1">
    <citation type="submission" date="2019-07" db="EMBL/GenBank/DDBJ databases">
        <authorList>
            <person name="Dittberner H."/>
        </authorList>
    </citation>
    <scope>NUCLEOTIDE SEQUENCE [LARGE SCALE GENOMIC DNA]</scope>
</reference>
<evidence type="ECO:0000313" key="2">
    <source>
        <dbReference type="Proteomes" id="UP000489600"/>
    </source>
</evidence>
<proteinExistence type="predicted"/>
<protein>
    <submittedName>
        <fullName evidence="1">Uncharacterized protein</fullName>
    </submittedName>
</protein>
<dbReference type="Proteomes" id="UP000489600">
    <property type="component" value="Unassembled WGS sequence"/>
</dbReference>
<dbReference type="EMBL" id="CABITT030000008">
    <property type="protein sequence ID" value="VVB13122.1"/>
    <property type="molecule type" value="Genomic_DNA"/>
</dbReference>
<dbReference type="AlphaFoldDB" id="A0A565CHS7"/>
<organism evidence="1 2">
    <name type="scientific">Arabis nemorensis</name>
    <dbReference type="NCBI Taxonomy" id="586526"/>
    <lineage>
        <taxon>Eukaryota</taxon>
        <taxon>Viridiplantae</taxon>
        <taxon>Streptophyta</taxon>
        <taxon>Embryophyta</taxon>
        <taxon>Tracheophyta</taxon>
        <taxon>Spermatophyta</taxon>
        <taxon>Magnoliopsida</taxon>
        <taxon>eudicotyledons</taxon>
        <taxon>Gunneridae</taxon>
        <taxon>Pentapetalae</taxon>
        <taxon>rosids</taxon>
        <taxon>malvids</taxon>
        <taxon>Brassicales</taxon>
        <taxon>Brassicaceae</taxon>
        <taxon>Arabideae</taxon>
        <taxon>Arabis</taxon>
    </lineage>
</organism>
<evidence type="ECO:0000313" key="1">
    <source>
        <dbReference type="EMBL" id="VVB13122.1"/>
    </source>
</evidence>
<gene>
    <name evidence="1" type="ORF">ANE_LOCUS23566</name>
</gene>
<accession>A0A565CHS7</accession>
<comment type="caution">
    <text evidence="1">The sequence shown here is derived from an EMBL/GenBank/DDBJ whole genome shotgun (WGS) entry which is preliminary data.</text>
</comment>
<dbReference type="OrthoDB" id="1107235at2759"/>
<name>A0A565CHS7_9BRAS</name>
<sequence length="178" mass="20456">MSKKGEHSGAKQVQPPKPKISFLDLLFIINVETKAKNIALATPSRELKLVSNDRFHVQIEHLSDLGFFKSDMNDVKINCEVVSMGDSDDSVKIFEARRSLDKNSRWLINDLLAPQGLIRSGLVADIKLSFNGDLLDKIGFEICTEQDRRYYSVDDTLRYLQCFFDDVTKKRRYLCFFP</sequence>